<gene>
    <name evidence="2" type="ORF">CEXT_714771</name>
</gene>
<accession>A0AAV4R2M3</accession>
<reference evidence="2 3" key="1">
    <citation type="submission" date="2021-06" db="EMBL/GenBank/DDBJ databases">
        <title>Caerostris extrusa draft genome.</title>
        <authorList>
            <person name="Kono N."/>
            <person name="Arakawa K."/>
        </authorList>
    </citation>
    <scope>NUCLEOTIDE SEQUENCE [LARGE SCALE GENOMIC DNA]</scope>
</reference>
<dbReference type="AlphaFoldDB" id="A0AAV4R2M3"/>
<organism evidence="2 3">
    <name type="scientific">Caerostris extrusa</name>
    <name type="common">Bark spider</name>
    <name type="synonym">Caerostris bankana</name>
    <dbReference type="NCBI Taxonomy" id="172846"/>
    <lineage>
        <taxon>Eukaryota</taxon>
        <taxon>Metazoa</taxon>
        <taxon>Ecdysozoa</taxon>
        <taxon>Arthropoda</taxon>
        <taxon>Chelicerata</taxon>
        <taxon>Arachnida</taxon>
        <taxon>Araneae</taxon>
        <taxon>Araneomorphae</taxon>
        <taxon>Entelegynae</taxon>
        <taxon>Araneoidea</taxon>
        <taxon>Araneidae</taxon>
        <taxon>Caerostris</taxon>
    </lineage>
</organism>
<evidence type="ECO:0000313" key="3">
    <source>
        <dbReference type="Proteomes" id="UP001054945"/>
    </source>
</evidence>
<dbReference type="EMBL" id="BPLR01007104">
    <property type="protein sequence ID" value="GIY14561.1"/>
    <property type="molecule type" value="Genomic_DNA"/>
</dbReference>
<evidence type="ECO:0000313" key="2">
    <source>
        <dbReference type="EMBL" id="GIY14561.1"/>
    </source>
</evidence>
<protein>
    <submittedName>
        <fullName evidence="2">Uncharacterized protein</fullName>
    </submittedName>
</protein>
<proteinExistence type="predicted"/>
<keyword evidence="3" id="KW-1185">Reference proteome</keyword>
<evidence type="ECO:0000256" key="1">
    <source>
        <dbReference type="SAM" id="MobiDB-lite"/>
    </source>
</evidence>
<comment type="caution">
    <text evidence="2">The sequence shown here is derived from an EMBL/GenBank/DDBJ whole genome shotgun (WGS) entry which is preliminary data.</text>
</comment>
<sequence>MGSSCEYGFATELRTIFLNVQSAKSCVSSGEWSSMGGDSTPSGHSISVFFAFILTSVDPGTTKSRHSSARIFAECLLQHSAFNSSQRRAHKSVRNSFCGKQN</sequence>
<feature type="region of interest" description="Disordered" evidence="1">
    <location>
        <begin position="83"/>
        <end position="102"/>
    </location>
</feature>
<name>A0AAV4R2M3_CAEEX</name>
<dbReference type="Proteomes" id="UP001054945">
    <property type="component" value="Unassembled WGS sequence"/>
</dbReference>